<keyword evidence="4" id="KW-1185">Reference proteome</keyword>
<keyword evidence="3" id="KW-0808">Transferase</keyword>
<evidence type="ECO:0000313" key="3">
    <source>
        <dbReference type="EMBL" id="KAK3353445.1"/>
    </source>
</evidence>
<keyword evidence="3" id="KW-0418">Kinase</keyword>
<dbReference type="Pfam" id="PF00781">
    <property type="entry name" value="DAGK_cat"/>
    <property type="match status" value="1"/>
</dbReference>
<dbReference type="GO" id="GO:0046512">
    <property type="term" value="P:sphingosine biosynthetic process"/>
    <property type="evidence" value="ECO:0007669"/>
    <property type="project" value="TreeGrafter"/>
</dbReference>
<organism evidence="3 4">
    <name type="scientific">Lasiosphaeria hispida</name>
    <dbReference type="NCBI Taxonomy" id="260671"/>
    <lineage>
        <taxon>Eukaryota</taxon>
        <taxon>Fungi</taxon>
        <taxon>Dikarya</taxon>
        <taxon>Ascomycota</taxon>
        <taxon>Pezizomycotina</taxon>
        <taxon>Sordariomycetes</taxon>
        <taxon>Sordariomycetidae</taxon>
        <taxon>Sordariales</taxon>
        <taxon>Lasiosphaeriaceae</taxon>
        <taxon>Lasiosphaeria</taxon>
    </lineage>
</organism>
<dbReference type="EMBL" id="JAUIQD010000004">
    <property type="protein sequence ID" value="KAK3353445.1"/>
    <property type="molecule type" value="Genomic_DNA"/>
</dbReference>
<dbReference type="GO" id="GO:0005737">
    <property type="term" value="C:cytoplasm"/>
    <property type="evidence" value="ECO:0007669"/>
    <property type="project" value="TreeGrafter"/>
</dbReference>
<dbReference type="PANTHER" id="PTHR12358:SF108">
    <property type="entry name" value="DAGKC DOMAIN-CONTAINING PROTEIN"/>
    <property type="match status" value="1"/>
</dbReference>
<dbReference type="PROSITE" id="PS50146">
    <property type="entry name" value="DAGK"/>
    <property type="match status" value="1"/>
</dbReference>
<dbReference type="SUPFAM" id="SSF111331">
    <property type="entry name" value="NAD kinase/diacylglycerol kinase-like"/>
    <property type="match status" value="1"/>
</dbReference>
<dbReference type="InterPro" id="IPR001206">
    <property type="entry name" value="Diacylglycerol_kinase_cat_dom"/>
</dbReference>
<feature type="compositionally biased region" description="Low complexity" evidence="1">
    <location>
        <begin position="313"/>
        <end position="324"/>
    </location>
</feature>
<accession>A0AAJ0HJ89</accession>
<gene>
    <name evidence="3" type="ORF">B0T25DRAFT_590982</name>
</gene>
<evidence type="ECO:0000259" key="2">
    <source>
        <dbReference type="PROSITE" id="PS50146"/>
    </source>
</evidence>
<dbReference type="InterPro" id="IPR017438">
    <property type="entry name" value="ATP-NAD_kinase_N"/>
</dbReference>
<reference evidence="3" key="1">
    <citation type="journal article" date="2023" name="Mol. Phylogenet. Evol.">
        <title>Genome-scale phylogeny and comparative genomics of the fungal order Sordariales.</title>
        <authorList>
            <person name="Hensen N."/>
            <person name="Bonometti L."/>
            <person name="Westerberg I."/>
            <person name="Brannstrom I.O."/>
            <person name="Guillou S."/>
            <person name="Cros-Aarteil S."/>
            <person name="Calhoun S."/>
            <person name="Haridas S."/>
            <person name="Kuo A."/>
            <person name="Mondo S."/>
            <person name="Pangilinan J."/>
            <person name="Riley R."/>
            <person name="LaButti K."/>
            <person name="Andreopoulos B."/>
            <person name="Lipzen A."/>
            <person name="Chen C."/>
            <person name="Yan M."/>
            <person name="Daum C."/>
            <person name="Ng V."/>
            <person name="Clum A."/>
            <person name="Steindorff A."/>
            <person name="Ohm R.A."/>
            <person name="Martin F."/>
            <person name="Silar P."/>
            <person name="Natvig D.O."/>
            <person name="Lalanne C."/>
            <person name="Gautier V."/>
            <person name="Ament-Velasquez S.L."/>
            <person name="Kruys A."/>
            <person name="Hutchinson M.I."/>
            <person name="Powell A.J."/>
            <person name="Barry K."/>
            <person name="Miller A.N."/>
            <person name="Grigoriev I.V."/>
            <person name="Debuchy R."/>
            <person name="Gladieux P."/>
            <person name="Hiltunen Thoren M."/>
            <person name="Johannesson H."/>
        </authorList>
    </citation>
    <scope>NUCLEOTIDE SEQUENCE</scope>
    <source>
        <strain evidence="3">CBS 955.72</strain>
    </source>
</reference>
<dbReference type="GO" id="GO:0001727">
    <property type="term" value="F:lipid kinase activity"/>
    <property type="evidence" value="ECO:0007669"/>
    <property type="project" value="TreeGrafter"/>
</dbReference>
<name>A0AAJ0HJ89_9PEZI</name>
<evidence type="ECO:0000313" key="4">
    <source>
        <dbReference type="Proteomes" id="UP001275084"/>
    </source>
</evidence>
<reference evidence="3" key="2">
    <citation type="submission" date="2023-06" db="EMBL/GenBank/DDBJ databases">
        <authorList>
            <consortium name="Lawrence Berkeley National Laboratory"/>
            <person name="Haridas S."/>
            <person name="Hensen N."/>
            <person name="Bonometti L."/>
            <person name="Westerberg I."/>
            <person name="Brannstrom I.O."/>
            <person name="Guillou S."/>
            <person name="Cros-Aarteil S."/>
            <person name="Calhoun S."/>
            <person name="Kuo A."/>
            <person name="Mondo S."/>
            <person name="Pangilinan J."/>
            <person name="Riley R."/>
            <person name="Labutti K."/>
            <person name="Andreopoulos B."/>
            <person name="Lipzen A."/>
            <person name="Chen C."/>
            <person name="Yanf M."/>
            <person name="Daum C."/>
            <person name="Ng V."/>
            <person name="Clum A."/>
            <person name="Steindorff A."/>
            <person name="Ohm R."/>
            <person name="Martin F."/>
            <person name="Silar P."/>
            <person name="Natvig D."/>
            <person name="Lalanne C."/>
            <person name="Gautier V."/>
            <person name="Ament-Velasquez S.L."/>
            <person name="Kruys A."/>
            <person name="Hutchinson M.I."/>
            <person name="Powell A.J."/>
            <person name="Barry K."/>
            <person name="Miller A.N."/>
            <person name="Grigoriev I.V."/>
            <person name="Debuchy R."/>
            <person name="Gladieux P."/>
            <person name="Thoren M.H."/>
            <person name="Johannesson H."/>
        </authorList>
    </citation>
    <scope>NUCLEOTIDE SEQUENCE</scope>
    <source>
        <strain evidence="3">CBS 955.72</strain>
    </source>
</reference>
<dbReference type="PANTHER" id="PTHR12358">
    <property type="entry name" value="SPHINGOSINE KINASE"/>
    <property type="match status" value="1"/>
</dbReference>
<dbReference type="AlphaFoldDB" id="A0AAJ0HJ89"/>
<dbReference type="GO" id="GO:0016020">
    <property type="term" value="C:membrane"/>
    <property type="evidence" value="ECO:0007669"/>
    <property type="project" value="TreeGrafter"/>
</dbReference>
<evidence type="ECO:0000256" key="1">
    <source>
        <dbReference type="SAM" id="MobiDB-lite"/>
    </source>
</evidence>
<feature type="domain" description="DAGKc" evidence="2">
    <location>
        <begin position="196"/>
        <end position="275"/>
    </location>
</feature>
<dbReference type="InterPro" id="IPR050187">
    <property type="entry name" value="Lipid_Phosphate_FormReg"/>
</dbReference>
<protein>
    <submittedName>
        <fullName evidence="3">ATP-NAD kinase-like domain-containing protein</fullName>
    </submittedName>
</protein>
<dbReference type="Gene3D" id="2.60.200.40">
    <property type="match status" value="1"/>
</dbReference>
<dbReference type="InterPro" id="IPR016064">
    <property type="entry name" value="NAD/diacylglycerol_kinase_sf"/>
</dbReference>
<dbReference type="Proteomes" id="UP001275084">
    <property type="component" value="Unassembled WGS sequence"/>
</dbReference>
<comment type="caution">
    <text evidence="3">The sequence shown here is derived from an EMBL/GenBank/DDBJ whole genome shotgun (WGS) entry which is preliminary data.</text>
</comment>
<proteinExistence type="predicted"/>
<sequence>MASSSGPPRAAPLRSRGGYLVYSLAEGSGCTAKNGSAGGGDSDTSPFELSALFAPQLPEELLAEFLIDEIPGHLRSDGLQTWLHIIVSTRSGIGQAPSFFDGVLHPLLEALGLAPLGLGLAEPAGESWSPSESGSEEGGNVGYRYRYQLTVTQSSNTIRDFARGLAAGADGKANGGKASGRQPEENGAVVVVPSRTVVLLSGDGGVIDLLNGLDKSVPANFTPPTVAVLPLGTGNALFHSLHKPHYTAAAAAAGDATTGATAPAVPSTLVLGLRTLFRGTSAPLPTFQATFSPRSRLISFPEPVLNDEPTTPPTSSNTTPTQNPELEPTHISHLLGAIVASYGFHASLVWESDTPAYRVHGDKRFGMAAAELLKLSHAYDAVVETRARGSTKWATVKTRGGRFNYVLATMVSNLEKTFTISPASRPLDGQLRLVSFGDVGGEKTMEIMMAAYRGGEHVGMRWGEGEEEDGVGYDEVEEVRVTIGEEDPRWRKVCIDGTIVEVEKGGWMTVSRAEEERLKVLVDRSVLSQ</sequence>
<feature type="region of interest" description="Disordered" evidence="1">
    <location>
        <begin position="301"/>
        <end position="327"/>
    </location>
</feature>
<dbReference type="Gene3D" id="3.40.50.10330">
    <property type="entry name" value="Probable inorganic polyphosphate/atp-NAD kinase, domain 1"/>
    <property type="match status" value="1"/>
</dbReference>